<evidence type="ECO:0000313" key="6">
    <source>
        <dbReference type="EMBL" id="KAF3457838.1"/>
    </source>
</evidence>
<feature type="domain" description="CCT" evidence="5">
    <location>
        <begin position="324"/>
        <end position="366"/>
    </location>
</feature>
<dbReference type="InterPro" id="IPR010402">
    <property type="entry name" value="CCT_domain"/>
</dbReference>
<dbReference type="GO" id="GO:0003700">
    <property type="term" value="F:DNA-binding transcription factor activity"/>
    <property type="evidence" value="ECO:0007669"/>
    <property type="project" value="TreeGrafter"/>
</dbReference>
<feature type="compositionally biased region" description="Low complexity" evidence="4">
    <location>
        <begin position="82"/>
        <end position="103"/>
    </location>
</feature>
<feature type="compositionally biased region" description="Acidic residues" evidence="4">
    <location>
        <begin position="381"/>
        <end position="398"/>
    </location>
</feature>
<dbReference type="AlphaFoldDB" id="A0A8K0MTT4"/>
<dbReference type="OrthoDB" id="153872at2759"/>
<evidence type="ECO:0000256" key="2">
    <source>
        <dbReference type="ARBA" id="ARBA00023242"/>
    </source>
</evidence>
<comment type="caution">
    <text evidence="6">The sequence shown here is derived from an EMBL/GenBank/DDBJ whole genome shotgun (WGS) entry which is preliminary data.</text>
</comment>
<reference evidence="6" key="1">
    <citation type="submission" date="2020-03" db="EMBL/GenBank/DDBJ databases">
        <title>A high-quality chromosome-level genome assembly of a woody plant with both climbing and erect habits, Rhamnella rubrinervis.</title>
        <authorList>
            <person name="Lu Z."/>
            <person name="Yang Y."/>
            <person name="Zhu X."/>
            <person name="Sun Y."/>
        </authorList>
    </citation>
    <scope>NUCLEOTIDE SEQUENCE</scope>
    <source>
        <strain evidence="6">BYM</strain>
        <tissue evidence="6">Leaf</tissue>
    </source>
</reference>
<organism evidence="6 7">
    <name type="scientific">Rhamnella rubrinervis</name>
    <dbReference type="NCBI Taxonomy" id="2594499"/>
    <lineage>
        <taxon>Eukaryota</taxon>
        <taxon>Viridiplantae</taxon>
        <taxon>Streptophyta</taxon>
        <taxon>Embryophyta</taxon>
        <taxon>Tracheophyta</taxon>
        <taxon>Spermatophyta</taxon>
        <taxon>Magnoliopsida</taxon>
        <taxon>eudicotyledons</taxon>
        <taxon>Gunneridae</taxon>
        <taxon>Pentapetalae</taxon>
        <taxon>rosids</taxon>
        <taxon>fabids</taxon>
        <taxon>Rosales</taxon>
        <taxon>Rhamnaceae</taxon>
        <taxon>rhamnoid group</taxon>
        <taxon>Rhamneae</taxon>
        <taxon>Rhamnella</taxon>
    </lineage>
</organism>
<feature type="region of interest" description="Disordered" evidence="4">
    <location>
        <begin position="357"/>
        <end position="425"/>
    </location>
</feature>
<sequence length="425" mass="46294">MKNHASSFLKEKDEISNQISSQIFEFCDPDQLFPETLQNSEVTSCSNGCYEENSSYATQLPLPPDLDKFNGYHDNNGNTDHTTATTPTPATNSTSTTTTATTAATNNTNNITIIFDSQEEIDNDISASIDFSSSPHFSIPPLILTNQQEQFDYSSVEPQISLADNSIIEGLSQYPGDCVGHMMPAPLPSVFEEDCLSSVPSFVALNPSSPSCSFLGPSMGTYLSAGALNAAALSADSSGIFASSILMASELQPQELDYQGDNGGIYCHDSIQHVFNPRELQALGAESQQLVSVGGAGNSTSLAGDIPNMGDQTFKVGKISVEERKEKIHRYMKKRNERNFSKKIKYACRKTLADSRPRVRGRFAKNDDFGETPRPAGSNHEEEDDEEVVVKEEDEMVDSSDIFAHISGDPVPPRTSMPGFSKKFE</sequence>
<keyword evidence="7" id="KW-1185">Reference proteome</keyword>
<gene>
    <name evidence="6" type="ORF">FNV43_RR02498</name>
</gene>
<dbReference type="GO" id="GO:0009909">
    <property type="term" value="P:regulation of flower development"/>
    <property type="evidence" value="ECO:0007669"/>
    <property type="project" value="InterPro"/>
</dbReference>
<evidence type="ECO:0000256" key="4">
    <source>
        <dbReference type="SAM" id="MobiDB-lite"/>
    </source>
</evidence>
<dbReference type="EMBL" id="VOIH02000001">
    <property type="protein sequence ID" value="KAF3457838.1"/>
    <property type="molecule type" value="Genomic_DNA"/>
</dbReference>
<dbReference type="PANTHER" id="PTHR31319:SF110">
    <property type="entry name" value="CCT MOTIF FAMILY PROTEIN"/>
    <property type="match status" value="1"/>
</dbReference>
<evidence type="ECO:0000259" key="5">
    <source>
        <dbReference type="PROSITE" id="PS51017"/>
    </source>
</evidence>
<keyword evidence="2 3" id="KW-0539">Nucleus</keyword>
<protein>
    <recommendedName>
        <fullName evidence="5">CCT domain-containing protein</fullName>
    </recommendedName>
</protein>
<evidence type="ECO:0000313" key="7">
    <source>
        <dbReference type="Proteomes" id="UP000796880"/>
    </source>
</evidence>
<comment type="subcellular location">
    <subcellularLocation>
        <location evidence="1 3">Nucleus</location>
    </subcellularLocation>
</comment>
<evidence type="ECO:0000256" key="3">
    <source>
        <dbReference type="PROSITE-ProRule" id="PRU00357"/>
    </source>
</evidence>
<dbReference type="Pfam" id="PF06203">
    <property type="entry name" value="CCT"/>
    <property type="match status" value="1"/>
</dbReference>
<dbReference type="PANTHER" id="PTHR31319">
    <property type="entry name" value="ZINC FINGER PROTEIN CONSTANS-LIKE 4"/>
    <property type="match status" value="1"/>
</dbReference>
<dbReference type="PROSITE" id="PS51017">
    <property type="entry name" value="CCT"/>
    <property type="match status" value="1"/>
</dbReference>
<proteinExistence type="predicted"/>
<dbReference type="GO" id="GO:0005634">
    <property type="term" value="C:nucleus"/>
    <property type="evidence" value="ECO:0007669"/>
    <property type="project" value="UniProtKB-SubCell"/>
</dbReference>
<feature type="region of interest" description="Disordered" evidence="4">
    <location>
        <begin position="68"/>
        <end position="103"/>
    </location>
</feature>
<evidence type="ECO:0000256" key="1">
    <source>
        <dbReference type="ARBA" id="ARBA00004123"/>
    </source>
</evidence>
<dbReference type="InterPro" id="IPR045281">
    <property type="entry name" value="CONSTANS-like"/>
</dbReference>
<dbReference type="Proteomes" id="UP000796880">
    <property type="component" value="Unassembled WGS sequence"/>
</dbReference>
<accession>A0A8K0MTT4</accession>
<name>A0A8K0MTT4_9ROSA</name>